<sequence>MLDINNLFNETYYLAENPDVAAGVTSGAFTSGLQHFNLFGQFELRDPSALFSNRYYLANNPDIATAVESNLITSPFGHFIAFGQRENRNPSPLFDTNYYLANNPDVAAAVGDNLTGIQHFVLFGQFEERRPGLLYNDAYYRAKNPDVDAAASRDEITGIAHYLSFGAAEGRLFNPLIPPSASTLPNGVAAGDVTQTSAVLWTRTTVPGAVTFEYSTDPNFGSIVASETMTATDPTMPVQVEVTGLNPNTAYFYRATDSVGTAATGKFSTPANVGTREGLRFGVSGDWQGELAPYPSISNVPRLSMLNLPGVPSFDFFVQLGDTIEADSISPDLPGIRQSSTVEEFRTKHNEIYSDRFGLNPWADLRASIATYATWDDHEITNDFAGGAAPAESPQRNGIFGTATEGFVNDTPVFDAALRAFLDYKPLREEFYSNTGDARTDGETKLYRYNTHGSDAATFVLDTRSFRDKPLTSIPETASQEQIDAYLAEAFAPGRTMLGAAQLQELKTDLLAAENAGITWKFIFSTVPMQNFGIPVAGERWEGFAAERTDLLKFIEDNDIANVVFVTGDFHGHVVNNVTYQEGFGQPQIPTGAIDVMVGPVAIQLNIGQGPFAAPFGPATVAFTPDALLPPEEKERYRNLPTMAEKDQFVREVIDRRITPLGYDPIGLENSGIDAELRQGSYIQAHNYGWTGFNINQETQELQVATWGVEPYTQANIEANPQNIANQTPILVNQFVVYPNLIKSLPTFVEDAVTANIASRFNIDSDSQDIVSVRRKMWPDPLLGLSRPNEIPPALTVFGWEVTVASGEQRFVYRTNDKASVIRLDEAASILPSNP</sequence>
<feature type="domain" description="Phospholipase D N-terminal" evidence="3">
    <location>
        <begin position="187"/>
        <end position="269"/>
    </location>
</feature>
<dbReference type="AlphaFoldDB" id="A0A7C3ZW37"/>
<dbReference type="SUPFAM" id="SSF56300">
    <property type="entry name" value="Metallo-dependent phosphatases"/>
    <property type="match status" value="1"/>
</dbReference>
<accession>A0A7C3ZW37</accession>
<dbReference type="InterPro" id="IPR032093">
    <property type="entry name" value="PhoD_N"/>
</dbReference>
<evidence type="ECO:0000313" key="4">
    <source>
        <dbReference type="EMBL" id="HGG00287.1"/>
    </source>
</evidence>
<feature type="domain" description="PhoD-like phosphatase metallophosphatase" evidence="2">
    <location>
        <begin position="313"/>
        <end position="602"/>
    </location>
</feature>
<dbReference type="SUPFAM" id="SSF49363">
    <property type="entry name" value="Purple acid phosphatase, N-terminal domain"/>
    <property type="match status" value="1"/>
</dbReference>
<dbReference type="PANTHER" id="PTHR43606">
    <property type="entry name" value="PHOSPHATASE, PUTATIVE (AFU_ORTHOLOGUE AFUA_6G08710)-RELATED"/>
    <property type="match status" value="1"/>
</dbReference>
<reference evidence="4" key="1">
    <citation type="journal article" date="2020" name="mSystems">
        <title>Genome- and Community-Level Interaction Insights into Carbon Utilization and Element Cycling Functions of Hydrothermarchaeota in Hydrothermal Sediment.</title>
        <authorList>
            <person name="Zhou Z."/>
            <person name="Liu Y."/>
            <person name="Xu W."/>
            <person name="Pan J."/>
            <person name="Luo Z.H."/>
            <person name="Li M."/>
        </authorList>
    </citation>
    <scope>NUCLEOTIDE SEQUENCE [LARGE SCALE GENOMIC DNA]</scope>
    <source>
        <strain evidence="4">SpSt-374</strain>
    </source>
</reference>
<organism evidence="4">
    <name type="scientific">Planktothricoides sp. SpSt-374</name>
    <dbReference type="NCBI Taxonomy" id="2282167"/>
    <lineage>
        <taxon>Bacteria</taxon>
        <taxon>Bacillati</taxon>
        <taxon>Cyanobacteriota</taxon>
        <taxon>Cyanophyceae</taxon>
        <taxon>Oscillatoriophycideae</taxon>
        <taxon>Oscillatoriales</taxon>
        <taxon>Oscillatoriaceae</taxon>
        <taxon>Planktothricoides</taxon>
    </lineage>
</organism>
<dbReference type="GO" id="GO:0003993">
    <property type="term" value="F:acid phosphatase activity"/>
    <property type="evidence" value="ECO:0007669"/>
    <property type="project" value="InterPro"/>
</dbReference>
<protein>
    <submittedName>
        <fullName evidence="4">Phosphodiesterase</fullName>
    </submittedName>
</protein>
<evidence type="ECO:0000259" key="3">
    <source>
        <dbReference type="Pfam" id="PF16655"/>
    </source>
</evidence>
<comment type="caution">
    <text evidence="4">The sequence shown here is derived from an EMBL/GenBank/DDBJ whole genome shotgun (WGS) entry which is preliminary data.</text>
</comment>
<dbReference type="InterPro" id="IPR018946">
    <property type="entry name" value="PhoD-like_MPP"/>
</dbReference>
<evidence type="ECO:0000256" key="1">
    <source>
        <dbReference type="ARBA" id="ARBA00022729"/>
    </source>
</evidence>
<dbReference type="Gene3D" id="3.60.21.70">
    <property type="entry name" value="PhoD-like phosphatase"/>
    <property type="match status" value="1"/>
</dbReference>
<dbReference type="Gene3D" id="2.60.40.380">
    <property type="entry name" value="Purple acid phosphatase-like, N-terminal"/>
    <property type="match status" value="1"/>
</dbReference>
<dbReference type="GO" id="GO:0046872">
    <property type="term" value="F:metal ion binding"/>
    <property type="evidence" value="ECO:0007669"/>
    <property type="project" value="InterPro"/>
</dbReference>
<dbReference type="InterPro" id="IPR029052">
    <property type="entry name" value="Metallo-depent_PP-like"/>
</dbReference>
<dbReference type="InterPro" id="IPR052900">
    <property type="entry name" value="Phospholipid_Metab_Enz"/>
</dbReference>
<dbReference type="InterPro" id="IPR038607">
    <property type="entry name" value="PhoD-like_sf"/>
</dbReference>
<name>A0A7C3ZW37_9CYAN</name>
<dbReference type="CDD" id="cd00063">
    <property type="entry name" value="FN3"/>
    <property type="match status" value="1"/>
</dbReference>
<dbReference type="Pfam" id="PF16655">
    <property type="entry name" value="PhoD_N"/>
    <property type="match status" value="1"/>
</dbReference>
<dbReference type="EMBL" id="DSPX01000060">
    <property type="protein sequence ID" value="HGG00287.1"/>
    <property type="molecule type" value="Genomic_DNA"/>
</dbReference>
<gene>
    <name evidence="4" type="ORF">ENR15_06460</name>
</gene>
<dbReference type="PANTHER" id="PTHR43606:SF2">
    <property type="entry name" value="ALKALINE PHOSPHATASE FAMILY PROTEIN (AFU_ORTHOLOGUE AFUA_5G03860)"/>
    <property type="match status" value="1"/>
</dbReference>
<proteinExistence type="predicted"/>
<dbReference type="InterPro" id="IPR008963">
    <property type="entry name" value="Purple_acid_Pase-like_N"/>
</dbReference>
<dbReference type="Pfam" id="PF09423">
    <property type="entry name" value="PhoD"/>
    <property type="match status" value="1"/>
</dbReference>
<dbReference type="InterPro" id="IPR003961">
    <property type="entry name" value="FN3_dom"/>
</dbReference>
<keyword evidence="1" id="KW-0732">Signal</keyword>
<evidence type="ECO:0000259" key="2">
    <source>
        <dbReference type="Pfam" id="PF09423"/>
    </source>
</evidence>